<dbReference type="Pfam" id="PF00126">
    <property type="entry name" value="HTH_1"/>
    <property type="match status" value="1"/>
</dbReference>
<dbReference type="InterPro" id="IPR036388">
    <property type="entry name" value="WH-like_DNA-bd_sf"/>
</dbReference>
<dbReference type="GO" id="GO:0003700">
    <property type="term" value="F:DNA-binding transcription factor activity"/>
    <property type="evidence" value="ECO:0007669"/>
    <property type="project" value="InterPro"/>
</dbReference>
<comment type="similarity">
    <text evidence="1">Belongs to the LysR transcriptional regulatory family.</text>
</comment>
<dbReference type="EMBL" id="BBSC01000003">
    <property type="protein sequence ID" value="GAM74673.1"/>
    <property type="molecule type" value="Genomic_DNA"/>
</dbReference>
<dbReference type="STRING" id="1481914.JCM19241_1016"/>
<comment type="caution">
    <text evidence="6">The sequence shown here is derived from an EMBL/GenBank/DDBJ whole genome shotgun (WGS) entry which is preliminary data.</text>
</comment>
<dbReference type="InterPro" id="IPR000847">
    <property type="entry name" value="LysR_HTH_N"/>
</dbReference>
<dbReference type="InterPro" id="IPR037402">
    <property type="entry name" value="YidZ_PBP2"/>
</dbReference>
<feature type="domain" description="HTH lysR-type" evidence="5">
    <location>
        <begin position="1"/>
        <end position="34"/>
    </location>
</feature>
<dbReference type="CDD" id="cd08417">
    <property type="entry name" value="PBP2_Nitroaromatics_like"/>
    <property type="match status" value="1"/>
</dbReference>
<dbReference type="AlphaFoldDB" id="A0A0B8QHI8"/>
<name>A0A0B8QHI8_9VIBR</name>
<dbReference type="Pfam" id="PF03466">
    <property type="entry name" value="LysR_substrate"/>
    <property type="match status" value="1"/>
</dbReference>
<dbReference type="InterPro" id="IPR050389">
    <property type="entry name" value="LysR-type_TF"/>
</dbReference>
<dbReference type="Proteomes" id="UP000031666">
    <property type="component" value="Unassembled WGS sequence"/>
</dbReference>
<reference evidence="6 7" key="2">
    <citation type="submission" date="2015-01" db="EMBL/GenBank/DDBJ databases">
        <authorList>
            <consortium name="NBRP consortium"/>
            <person name="Sawabe T."/>
            <person name="Meirelles P."/>
            <person name="Feng G."/>
            <person name="Sayaka M."/>
            <person name="Hattori M."/>
            <person name="Ohkuma M."/>
        </authorList>
    </citation>
    <scope>NUCLEOTIDE SEQUENCE [LARGE SCALE GENOMIC DNA]</scope>
    <source>
        <strain evidence="7">JCM 19241</strain>
    </source>
</reference>
<organism evidence="6 7">
    <name type="scientific">Vibrio ishigakensis</name>
    <dbReference type="NCBI Taxonomy" id="1481914"/>
    <lineage>
        <taxon>Bacteria</taxon>
        <taxon>Pseudomonadati</taxon>
        <taxon>Pseudomonadota</taxon>
        <taxon>Gammaproteobacteria</taxon>
        <taxon>Vibrionales</taxon>
        <taxon>Vibrionaceae</taxon>
        <taxon>Vibrio</taxon>
    </lineage>
</organism>
<dbReference type="InterPro" id="IPR005119">
    <property type="entry name" value="LysR_subst-bd"/>
</dbReference>
<evidence type="ECO:0000313" key="7">
    <source>
        <dbReference type="Proteomes" id="UP000031666"/>
    </source>
</evidence>
<dbReference type="PANTHER" id="PTHR30118:SF15">
    <property type="entry name" value="TRANSCRIPTIONAL REGULATORY PROTEIN"/>
    <property type="match status" value="1"/>
</dbReference>
<dbReference type="GO" id="GO:0003677">
    <property type="term" value="F:DNA binding"/>
    <property type="evidence" value="ECO:0007669"/>
    <property type="project" value="UniProtKB-KW"/>
</dbReference>
<evidence type="ECO:0000256" key="1">
    <source>
        <dbReference type="ARBA" id="ARBA00009437"/>
    </source>
</evidence>
<dbReference type="SUPFAM" id="SSF46785">
    <property type="entry name" value="Winged helix' DNA-binding domain"/>
    <property type="match status" value="1"/>
</dbReference>
<keyword evidence="4" id="KW-0804">Transcription</keyword>
<sequence length="274" mass="31151">MELSQPALSHKLNKLRNELGDPLFIKAPRGLTPTTKAHSIALQVGEMIKGIESFYLSQSEEDFLTRPDRINIYTTDYMEQRLFPHLLPLVREKAPNLVLVAHDTRGKLPSTELEDGRCDLAIAGFYSDLPKTMRQQRVSQERFVVLASKQNSVINERLELKDYLDCEHILTTLSGDLDGKIDLILKERGLSRSVVAGFSSFLSPPSIIRHSDMLVTCLESIADQAIALDSGLVKHPLPFVMPKVDIMQFWHERTHVDPLRKWLREQVSELLSRV</sequence>
<keyword evidence="2" id="KW-0805">Transcription regulation</keyword>
<evidence type="ECO:0000256" key="2">
    <source>
        <dbReference type="ARBA" id="ARBA00023015"/>
    </source>
</evidence>
<dbReference type="Gene3D" id="3.40.190.10">
    <property type="entry name" value="Periplasmic binding protein-like II"/>
    <property type="match status" value="2"/>
</dbReference>
<dbReference type="SUPFAM" id="SSF53850">
    <property type="entry name" value="Periplasmic binding protein-like II"/>
    <property type="match status" value="1"/>
</dbReference>
<evidence type="ECO:0000313" key="6">
    <source>
        <dbReference type="EMBL" id="GAM74673.1"/>
    </source>
</evidence>
<gene>
    <name evidence="6" type="ORF">JCM19241_1016</name>
</gene>
<reference evidence="6 7" key="1">
    <citation type="submission" date="2015-01" db="EMBL/GenBank/DDBJ databases">
        <title>Vibrio sp. C94 JCM 19241 whole genome shotgun sequence.</title>
        <authorList>
            <person name="Sawabe T."/>
            <person name="Meirelles P."/>
            <person name="Feng G."/>
            <person name="Sayaka M."/>
            <person name="Hattori M."/>
            <person name="Ohkuma M."/>
        </authorList>
    </citation>
    <scope>NUCLEOTIDE SEQUENCE [LARGE SCALE GENOMIC DNA]</scope>
    <source>
        <strain evidence="7">JCM 19241</strain>
    </source>
</reference>
<keyword evidence="3" id="KW-0238">DNA-binding</keyword>
<dbReference type="Gene3D" id="1.10.10.10">
    <property type="entry name" value="Winged helix-like DNA-binding domain superfamily/Winged helix DNA-binding domain"/>
    <property type="match status" value="1"/>
</dbReference>
<evidence type="ECO:0000256" key="3">
    <source>
        <dbReference type="ARBA" id="ARBA00023125"/>
    </source>
</evidence>
<evidence type="ECO:0000256" key="4">
    <source>
        <dbReference type="ARBA" id="ARBA00023163"/>
    </source>
</evidence>
<evidence type="ECO:0000259" key="5">
    <source>
        <dbReference type="PROSITE" id="PS50931"/>
    </source>
</evidence>
<dbReference type="PROSITE" id="PS50931">
    <property type="entry name" value="HTH_LYSR"/>
    <property type="match status" value="1"/>
</dbReference>
<dbReference type="InterPro" id="IPR036390">
    <property type="entry name" value="WH_DNA-bd_sf"/>
</dbReference>
<accession>A0A0B8QHI8</accession>
<proteinExistence type="inferred from homology"/>
<dbReference type="PANTHER" id="PTHR30118">
    <property type="entry name" value="HTH-TYPE TRANSCRIPTIONAL REGULATOR LEUO-RELATED"/>
    <property type="match status" value="1"/>
</dbReference>
<protein>
    <submittedName>
        <fullName evidence="6">LysR-family transcriptional regulator</fullName>
    </submittedName>
</protein>